<evidence type="ECO:0000256" key="6">
    <source>
        <dbReference type="ARBA" id="ARBA00023136"/>
    </source>
</evidence>
<evidence type="ECO:0000313" key="14">
    <source>
        <dbReference type="Proteomes" id="UP000593565"/>
    </source>
</evidence>
<feature type="region of interest" description="Disordered" evidence="11">
    <location>
        <begin position="296"/>
        <end position="346"/>
    </location>
</feature>
<comment type="similarity">
    <text evidence="2">Belongs to the ZIP transporter (TC 2.A.5) family.</text>
</comment>
<feature type="compositionally biased region" description="Low complexity" evidence="11">
    <location>
        <begin position="297"/>
        <end position="311"/>
    </location>
</feature>
<evidence type="ECO:0000256" key="8">
    <source>
        <dbReference type="ARBA" id="ARBA00040592"/>
    </source>
</evidence>
<comment type="catalytic activity">
    <reaction evidence="7">
        <text>Zn(2+)(in) = Zn(2+)(out)</text>
        <dbReference type="Rhea" id="RHEA:29351"/>
        <dbReference type="ChEBI" id="CHEBI:29105"/>
    </reaction>
</comment>
<reference evidence="13 14" key="1">
    <citation type="submission" date="2020-02" db="EMBL/GenBank/DDBJ databases">
        <title>A chromosome-scale genome assembly of the black bullhead catfish (Ameiurus melas).</title>
        <authorList>
            <person name="Wen M."/>
            <person name="Zham M."/>
            <person name="Cabau C."/>
            <person name="Klopp C."/>
            <person name="Donnadieu C."/>
            <person name="Roques C."/>
            <person name="Bouchez O."/>
            <person name="Lampietro C."/>
            <person name="Jouanno E."/>
            <person name="Herpin A."/>
            <person name="Louis A."/>
            <person name="Berthelot C."/>
            <person name="Parey E."/>
            <person name="Roest-Crollius H."/>
            <person name="Braasch I."/>
            <person name="Postlethwait J."/>
            <person name="Robinson-Rechavi M."/>
            <person name="Echchiki A."/>
            <person name="Begum T."/>
            <person name="Montfort J."/>
            <person name="Schartl M."/>
            <person name="Bobe J."/>
            <person name="Guiguen Y."/>
        </authorList>
    </citation>
    <scope>NUCLEOTIDE SEQUENCE [LARGE SCALE GENOMIC DNA]</scope>
    <source>
        <strain evidence="13">M_S1</strain>
        <tissue evidence="13">Blood</tissue>
    </source>
</reference>
<gene>
    <name evidence="13" type="ORF">AMELA_G00031900</name>
</gene>
<keyword evidence="4" id="KW-0864">Zinc transport</keyword>
<keyword evidence="4" id="KW-0862">Zinc</keyword>
<feature type="transmembrane region" description="Helical" evidence="12">
    <location>
        <begin position="191"/>
        <end position="214"/>
    </location>
</feature>
<evidence type="ECO:0000313" key="13">
    <source>
        <dbReference type="EMBL" id="KAF4090980.1"/>
    </source>
</evidence>
<dbReference type="PANTHER" id="PTHR16950">
    <property type="entry name" value="ZINC TRANSPORTER SLC39A7 HISTIDINE-RICH MEMBRANE PROTEIN KE4"/>
    <property type="match status" value="1"/>
</dbReference>
<evidence type="ECO:0000256" key="5">
    <source>
        <dbReference type="ARBA" id="ARBA00022989"/>
    </source>
</evidence>
<name>A0A7J6B7I7_AMEME</name>
<feature type="transmembrane region" description="Helical" evidence="12">
    <location>
        <begin position="477"/>
        <end position="498"/>
    </location>
</feature>
<feature type="compositionally biased region" description="Polar residues" evidence="11">
    <location>
        <begin position="316"/>
        <end position="344"/>
    </location>
</feature>
<keyword evidence="3 12" id="KW-0812">Transmembrane</keyword>
<comment type="caution">
    <text evidence="13">The sequence shown here is derived from an EMBL/GenBank/DDBJ whole genome shotgun (WGS) entry which is preliminary data.</text>
</comment>
<comment type="subcellular location">
    <subcellularLocation>
        <location evidence="1">Membrane</location>
        <topology evidence="1">Multi-pass membrane protein</topology>
    </subcellularLocation>
</comment>
<dbReference type="AlphaFoldDB" id="A0A7J6B7I7"/>
<feature type="transmembrane region" description="Helical" evidence="12">
    <location>
        <begin position="235"/>
        <end position="252"/>
    </location>
</feature>
<feature type="transmembrane region" description="Helical" evidence="12">
    <location>
        <begin position="444"/>
        <end position="465"/>
    </location>
</feature>
<keyword evidence="4" id="KW-0813">Transport</keyword>
<dbReference type="GO" id="GO:0016020">
    <property type="term" value="C:membrane"/>
    <property type="evidence" value="ECO:0007669"/>
    <property type="project" value="UniProtKB-SubCell"/>
</dbReference>
<protein>
    <recommendedName>
        <fullName evidence="8">Zinc transporter ZIP13</fullName>
    </recommendedName>
    <alternativeName>
        <fullName evidence="9">Solute carrier family 39 member 13</fullName>
    </alternativeName>
    <alternativeName>
        <fullName evidence="10">Zrt- and Irt-like protein 13</fullName>
    </alternativeName>
</protein>
<dbReference type="PANTHER" id="PTHR16950:SF16">
    <property type="entry name" value="ZINC TRANSPORTER ZIP13"/>
    <property type="match status" value="1"/>
</dbReference>
<dbReference type="EMBL" id="JAAGNN010000003">
    <property type="protein sequence ID" value="KAF4090980.1"/>
    <property type="molecule type" value="Genomic_DNA"/>
</dbReference>
<dbReference type="Pfam" id="PF02535">
    <property type="entry name" value="Zip"/>
    <property type="match status" value="1"/>
</dbReference>
<feature type="transmembrane region" description="Helical" evidence="12">
    <location>
        <begin position="125"/>
        <end position="143"/>
    </location>
</feature>
<organism evidence="13 14">
    <name type="scientific">Ameiurus melas</name>
    <name type="common">Black bullhead</name>
    <name type="synonym">Silurus melas</name>
    <dbReference type="NCBI Taxonomy" id="219545"/>
    <lineage>
        <taxon>Eukaryota</taxon>
        <taxon>Metazoa</taxon>
        <taxon>Chordata</taxon>
        <taxon>Craniata</taxon>
        <taxon>Vertebrata</taxon>
        <taxon>Euteleostomi</taxon>
        <taxon>Actinopterygii</taxon>
        <taxon>Neopterygii</taxon>
        <taxon>Teleostei</taxon>
        <taxon>Ostariophysi</taxon>
        <taxon>Siluriformes</taxon>
        <taxon>Ictaluridae</taxon>
        <taxon>Ameiurus</taxon>
    </lineage>
</organism>
<evidence type="ECO:0000256" key="3">
    <source>
        <dbReference type="ARBA" id="ARBA00022692"/>
    </source>
</evidence>
<feature type="transmembrane region" description="Helical" evidence="12">
    <location>
        <begin position="95"/>
        <end position="113"/>
    </location>
</feature>
<keyword evidence="14" id="KW-1185">Reference proteome</keyword>
<evidence type="ECO:0000256" key="4">
    <source>
        <dbReference type="ARBA" id="ARBA00022906"/>
    </source>
</evidence>
<evidence type="ECO:0000256" key="11">
    <source>
        <dbReference type="SAM" id="MobiDB-lite"/>
    </source>
</evidence>
<sequence>MNYNYDTTQLEKQFCKHMVMMTPDVLCLVGLLASSADSLSNGFPLWSRKYLHPSMRRLFCSLTEIFRFVGRDFRPAATQPYWMAGTSRRRHFSNLGRTPFCIAAPCMLIRSTLRKSGLMSAGPGRPVWALAAVLVGATLLAVTSTSSSSEKKVAQTALAHATAAAAGPGTWCAEEMLGFHSLTKLLSGEGVDVWFCSLVGSIAVGLSGIFPLLVIPIEAGAALKTEAGCQNLKKLLSFAIGGLLGDVFLHLLPEAWAHTSSNYQREKHYRTQGLWVVMGLLSFLLLEKMFPDEDSASESSAMNQANNSSSADHQCDYSTSSEVNGVCSNNNSDSKPTTDISSQPGREKIKTSGYLNLLANCIDNFTHGLAVAGSFLVSRKVGFLTTFAILLHEIPHEVGDFAILLRAGFDRWSAARMQLSTALGGVLGACFALSAQSQQGAENAAAWILPFSSGGFLYIALVNVVPDLLEETNFRHSLLQILLIFCGVGVMALLSAIAE</sequence>
<evidence type="ECO:0000256" key="10">
    <source>
        <dbReference type="ARBA" id="ARBA00042972"/>
    </source>
</evidence>
<evidence type="ECO:0000256" key="7">
    <source>
        <dbReference type="ARBA" id="ARBA00034634"/>
    </source>
</evidence>
<dbReference type="GO" id="GO:0006882">
    <property type="term" value="P:intracellular zinc ion homeostasis"/>
    <property type="evidence" value="ECO:0007669"/>
    <property type="project" value="TreeGrafter"/>
</dbReference>
<keyword evidence="4" id="KW-0406">Ion transport</keyword>
<proteinExistence type="inferred from homology"/>
<evidence type="ECO:0000256" key="12">
    <source>
        <dbReference type="SAM" id="Phobius"/>
    </source>
</evidence>
<evidence type="ECO:0000256" key="9">
    <source>
        <dbReference type="ARBA" id="ARBA00042542"/>
    </source>
</evidence>
<keyword evidence="6 12" id="KW-0472">Membrane</keyword>
<evidence type="ECO:0000256" key="2">
    <source>
        <dbReference type="ARBA" id="ARBA00006939"/>
    </source>
</evidence>
<dbReference type="GO" id="GO:0005385">
    <property type="term" value="F:zinc ion transmembrane transporter activity"/>
    <property type="evidence" value="ECO:0007669"/>
    <property type="project" value="TreeGrafter"/>
</dbReference>
<accession>A0A7J6B7I7</accession>
<evidence type="ECO:0000256" key="1">
    <source>
        <dbReference type="ARBA" id="ARBA00004141"/>
    </source>
</evidence>
<keyword evidence="5 12" id="KW-1133">Transmembrane helix</keyword>
<dbReference type="Proteomes" id="UP000593565">
    <property type="component" value="Unassembled WGS sequence"/>
</dbReference>
<dbReference type="InterPro" id="IPR003689">
    <property type="entry name" value="ZIP"/>
</dbReference>